<keyword evidence="3" id="KW-1185">Reference proteome</keyword>
<evidence type="ECO:0000313" key="2">
    <source>
        <dbReference type="EMBL" id="MBS2099073.1"/>
    </source>
</evidence>
<gene>
    <name evidence="2" type="ORF">KEM10_12345</name>
</gene>
<dbReference type="CDD" id="cd03801">
    <property type="entry name" value="GT4_PimA-like"/>
    <property type="match status" value="1"/>
</dbReference>
<dbReference type="RefSeq" id="WP_212216318.1">
    <property type="nucleotide sequence ID" value="NZ_JAGUCO010000008.1"/>
</dbReference>
<evidence type="ECO:0000259" key="1">
    <source>
        <dbReference type="Pfam" id="PF00534"/>
    </source>
</evidence>
<evidence type="ECO:0000313" key="3">
    <source>
        <dbReference type="Proteomes" id="UP000708576"/>
    </source>
</evidence>
<dbReference type="InterPro" id="IPR001296">
    <property type="entry name" value="Glyco_trans_1"/>
</dbReference>
<dbReference type="SUPFAM" id="SSF53756">
    <property type="entry name" value="UDP-Glycosyltransferase/glycogen phosphorylase"/>
    <property type="match status" value="1"/>
</dbReference>
<sequence>MKIGLILSKVPGYSETFLVNKIKGLQEAGHSVLLFSNAKGNSRVFAGAKVVSSIQKGTGVRGNLHNLKVLMILIRRPGRMLAFHRILAGEGYSLSERNRLLLINAHILPYYLDWLHFGFATLMLEKEFTAKAMSAKMGVSLRGYDINVYPLKHKACYKLAWRQINKVHSISTALYKSAIQQGLPETVKWTLITPAIDYIFFQRAQRKDSNTDVIQLLTVGRLAWIKGLEYGLAALALLKNEGIRFKYTIVGDGDLYERLKFAIYQYELDDQVELVGKKTPEETVKYYQSSDIYLQPSLDEGFCNAVIEAQACGCLCIVSDTGGLKENIIDNKTGWLVPARVPEALFRKIVEVNALSDMQKEIIRQQARQHVETNFNLADQVTLFTRFFENADSI</sequence>
<name>A0ABS5JW63_9BACT</name>
<protein>
    <submittedName>
        <fullName evidence="2">Glycosyltransferase family 4 protein</fullName>
    </submittedName>
</protein>
<dbReference type="PANTHER" id="PTHR45947">
    <property type="entry name" value="SULFOQUINOVOSYL TRANSFERASE SQD2"/>
    <property type="match status" value="1"/>
</dbReference>
<comment type="caution">
    <text evidence="2">The sequence shown here is derived from an EMBL/GenBank/DDBJ whole genome shotgun (WGS) entry which is preliminary data.</text>
</comment>
<proteinExistence type="predicted"/>
<dbReference type="InterPro" id="IPR050194">
    <property type="entry name" value="Glycosyltransferase_grp1"/>
</dbReference>
<dbReference type="Gene3D" id="3.40.50.2000">
    <property type="entry name" value="Glycogen Phosphorylase B"/>
    <property type="match status" value="2"/>
</dbReference>
<feature type="domain" description="Glycosyl transferase family 1" evidence="1">
    <location>
        <begin position="206"/>
        <end position="365"/>
    </location>
</feature>
<dbReference type="EMBL" id="JAGUCO010000008">
    <property type="protein sequence ID" value="MBS2099073.1"/>
    <property type="molecule type" value="Genomic_DNA"/>
</dbReference>
<dbReference type="Proteomes" id="UP000708576">
    <property type="component" value="Unassembled WGS sequence"/>
</dbReference>
<organism evidence="2 3">
    <name type="scientific">Carboxylicivirga linearis</name>
    <dbReference type="NCBI Taxonomy" id="1628157"/>
    <lineage>
        <taxon>Bacteria</taxon>
        <taxon>Pseudomonadati</taxon>
        <taxon>Bacteroidota</taxon>
        <taxon>Bacteroidia</taxon>
        <taxon>Marinilabiliales</taxon>
        <taxon>Marinilabiliaceae</taxon>
        <taxon>Carboxylicivirga</taxon>
    </lineage>
</organism>
<reference evidence="2 3" key="1">
    <citation type="journal article" date="2015" name="Int. J. Syst. Evol. Microbiol.">
        <title>Carboxylicivirga linearis sp. nov., isolated from a sea cucumber culture pond.</title>
        <authorList>
            <person name="Wang F.Q."/>
            <person name="Zhou Y.X."/>
            <person name="Lin X.Z."/>
            <person name="Chen G.J."/>
            <person name="Du Z.J."/>
        </authorList>
    </citation>
    <scope>NUCLEOTIDE SEQUENCE [LARGE SCALE GENOMIC DNA]</scope>
    <source>
        <strain evidence="2 3">FB218</strain>
    </source>
</reference>
<dbReference type="PANTHER" id="PTHR45947:SF3">
    <property type="entry name" value="SULFOQUINOVOSYL TRANSFERASE SQD2"/>
    <property type="match status" value="1"/>
</dbReference>
<dbReference type="Pfam" id="PF00534">
    <property type="entry name" value="Glycos_transf_1"/>
    <property type="match status" value="1"/>
</dbReference>
<accession>A0ABS5JW63</accession>